<dbReference type="GO" id="GO:0046417">
    <property type="term" value="P:chorismate metabolic process"/>
    <property type="evidence" value="ECO:0007669"/>
    <property type="project" value="InterPro"/>
</dbReference>
<evidence type="ECO:0000313" key="5">
    <source>
        <dbReference type="EMBL" id="GLQ74492.1"/>
    </source>
</evidence>
<dbReference type="SUPFAM" id="SSF48600">
    <property type="entry name" value="Chorismate mutase II"/>
    <property type="match status" value="1"/>
</dbReference>
<dbReference type="EC" id="5.4.99.5" evidence="1"/>
<organism evidence="5 6">
    <name type="scientific">Vibrio penaeicida</name>
    <dbReference type="NCBI Taxonomy" id="104609"/>
    <lineage>
        <taxon>Bacteria</taxon>
        <taxon>Pseudomonadati</taxon>
        <taxon>Pseudomonadota</taxon>
        <taxon>Gammaproteobacteria</taxon>
        <taxon>Vibrionales</taxon>
        <taxon>Vibrionaceae</taxon>
        <taxon>Vibrio</taxon>
    </lineage>
</organism>
<dbReference type="InterPro" id="IPR008241">
    <property type="entry name" value="Isochorismate_pyruvate-lyase"/>
</dbReference>
<dbReference type="GO" id="GO:0016835">
    <property type="term" value="F:carbon-oxygen lyase activity"/>
    <property type="evidence" value="ECO:0007669"/>
    <property type="project" value="InterPro"/>
</dbReference>
<dbReference type="PROSITE" id="PS51168">
    <property type="entry name" value="CHORISMATE_MUT_2"/>
    <property type="match status" value="1"/>
</dbReference>
<dbReference type="PANTHER" id="PTHR38041:SF1">
    <property type="entry name" value="CHORISMATE MUTASE"/>
    <property type="match status" value="1"/>
</dbReference>
<dbReference type="InterPro" id="IPR036263">
    <property type="entry name" value="Chorismate_II_sf"/>
</dbReference>
<dbReference type="InterPro" id="IPR036979">
    <property type="entry name" value="CM_dom_sf"/>
</dbReference>
<feature type="binding site" evidence="3">
    <location>
        <position position="27"/>
    </location>
    <ligand>
        <name>substrate</name>
    </ligand>
</feature>
<dbReference type="Proteomes" id="UP001156690">
    <property type="component" value="Unassembled WGS sequence"/>
</dbReference>
<dbReference type="PANTHER" id="PTHR38041">
    <property type="entry name" value="CHORISMATE MUTASE"/>
    <property type="match status" value="1"/>
</dbReference>
<feature type="binding site" evidence="3">
    <location>
        <position position="55"/>
    </location>
    <ligand>
        <name>substrate</name>
    </ligand>
</feature>
<dbReference type="InterPro" id="IPR002701">
    <property type="entry name" value="CM_II_prokaryot"/>
</dbReference>
<evidence type="ECO:0000259" key="4">
    <source>
        <dbReference type="PROSITE" id="PS51168"/>
    </source>
</evidence>
<feature type="binding site" evidence="3">
    <location>
        <position position="44"/>
    </location>
    <ligand>
        <name>substrate</name>
    </ligand>
</feature>
<reference evidence="6" key="1">
    <citation type="journal article" date="2019" name="Int. J. Syst. Evol. Microbiol.">
        <title>The Global Catalogue of Microorganisms (GCM) 10K type strain sequencing project: providing services to taxonomists for standard genome sequencing and annotation.</title>
        <authorList>
            <consortium name="The Broad Institute Genomics Platform"/>
            <consortium name="The Broad Institute Genome Sequencing Center for Infectious Disease"/>
            <person name="Wu L."/>
            <person name="Ma J."/>
        </authorList>
    </citation>
    <scope>NUCLEOTIDE SEQUENCE [LARGE SCALE GENOMIC DNA]</scope>
    <source>
        <strain evidence="6">NBRC 15640</strain>
    </source>
</reference>
<evidence type="ECO:0000256" key="2">
    <source>
        <dbReference type="ARBA" id="ARBA00023235"/>
    </source>
</evidence>
<evidence type="ECO:0000256" key="3">
    <source>
        <dbReference type="PIRSR" id="PIRSR029775-1"/>
    </source>
</evidence>
<name>A0AAV5NWR8_9VIBR</name>
<feature type="binding site" evidence="3">
    <location>
        <position position="103"/>
    </location>
    <ligand>
        <name>substrate</name>
    </ligand>
</feature>
<feature type="domain" description="Chorismate mutase" evidence="4">
    <location>
        <begin position="17"/>
        <end position="107"/>
    </location>
</feature>
<dbReference type="NCBIfam" id="NF005475">
    <property type="entry name" value="PRK07075.1"/>
    <property type="match status" value="1"/>
</dbReference>
<dbReference type="InterPro" id="IPR051331">
    <property type="entry name" value="Chorismate_mutase-related"/>
</dbReference>
<dbReference type="Gene3D" id="1.20.59.10">
    <property type="entry name" value="Chorismate mutase"/>
    <property type="match status" value="1"/>
</dbReference>
<keyword evidence="2" id="KW-0413">Isomerase</keyword>
<dbReference type="SMART" id="SM00830">
    <property type="entry name" value="CM_2"/>
    <property type="match status" value="1"/>
</dbReference>
<dbReference type="AlphaFoldDB" id="A0AAV5NWR8"/>
<proteinExistence type="predicted"/>
<evidence type="ECO:0000313" key="6">
    <source>
        <dbReference type="Proteomes" id="UP001156690"/>
    </source>
</evidence>
<comment type="caution">
    <text evidence="5">The sequence shown here is derived from an EMBL/GenBank/DDBJ whole genome shotgun (WGS) entry which is preliminary data.</text>
</comment>
<dbReference type="GO" id="GO:0004106">
    <property type="term" value="F:chorismate mutase activity"/>
    <property type="evidence" value="ECO:0007669"/>
    <property type="project" value="UniProtKB-EC"/>
</dbReference>
<keyword evidence="6" id="KW-1185">Reference proteome</keyword>
<evidence type="ECO:0000256" key="1">
    <source>
        <dbReference type="ARBA" id="ARBA00012404"/>
    </source>
</evidence>
<dbReference type="RefSeq" id="WP_126609907.1">
    <property type="nucleotide sequence ID" value="NZ_AP025144.1"/>
</dbReference>
<protein>
    <recommendedName>
        <fullName evidence="1">chorismate mutase</fullName>
        <ecNumber evidence="1">5.4.99.5</ecNumber>
    </recommendedName>
</protein>
<dbReference type="PIRSF" id="PIRSF029775">
    <property type="entry name" value="Isochor_pyr_lyas"/>
    <property type="match status" value="1"/>
</dbReference>
<dbReference type="Pfam" id="PF01817">
    <property type="entry name" value="CM_2"/>
    <property type="match status" value="1"/>
</dbReference>
<dbReference type="EMBL" id="BSNX01000056">
    <property type="protein sequence ID" value="GLQ74492.1"/>
    <property type="molecule type" value="Genomic_DNA"/>
</dbReference>
<gene>
    <name evidence="5" type="primary">pchB_2</name>
    <name evidence="5" type="ORF">GCM10007932_38530</name>
</gene>
<dbReference type="GO" id="GO:0009697">
    <property type="term" value="P:salicylic acid biosynthetic process"/>
    <property type="evidence" value="ECO:0007669"/>
    <property type="project" value="InterPro"/>
</dbReference>
<accession>A0AAV5NWR8</accession>
<keyword evidence="5" id="KW-0456">Lyase</keyword>
<sequence>MTIKLTSRDIGIDAETPDDCKSLGDVRQAIDTIDKQIIQLLGMRKGYVLSAAQFKETAEAIPAPERVAAMLKARQCWSKEAELSEDFIVPLYAQIIQWFIQQQTHFWHK</sequence>